<keyword evidence="3" id="KW-0444">Lipid biosynthesis</keyword>
<evidence type="ECO:0000256" key="13">
    <source>
        <dbReference type="SAM" id="Phobius"/>
    </source>
</evidence>
<reference evidence="14" key="1">
    <citation type="journal article" date="2013" name="Sci. Rep.">
        <title>Metagenomics uncovers a new group of low GC and ultra-small marine Actinobacteria.</title>
        <authorList>
            <person name="Ghai R."/>
            <person name="Mizuno C.M."/>
            <person name="Picazo A."/>
            <person name="Camacho A."/>
            <person name="Rodriguez-Valera F."/>
        </authorList>
    </citation>
    <scope>NUCLEOTIDE SEQUENCE</scope>
</reference>
<comment type="similarity">
    <text evidence="2 12">Belongs to the CDP-alcohol phosphatidyltransferase class-I family.</text>
</comment>
<evidence type="ECO:0000256" key="4">
    <source>
        <dbReference type="ARBA" id="ARBA00022679"/>
    </source>
</evidence>
<keyword evidence="4 12" id="KW-0808">Transferase</keyword>
<keyword evidence="8 13" id="KW-0472">Membrane</keyword>
<dbReference type="PANTHER" id="PTHR14269">
    <property type="entry name" value="CDP-DIACYLGLYCEROL--GLYCEROL-3-PHOSPHATE 3-PHOSPHATIDYLTRANSFERASE-RELATED"/>
    <property type="match status" value="1"/>
</dbReference>
<keyword evidence="6 13" id="KW-1133">Transmembrane helix</keyword>
<comment type="subcellular location">
    <subcellularLocation>
        <location evidence="1">Membrane</location>
        <topology evidence="1">Multi-pass membrane protein</topology>
    </subcellularLocation>
</comment>
<evidence type="ECO:0000256" key="6">
    <source>
        <dbReference type="ARBA" id="ARBA00022989"/>
    </source>
</evidence>
<dbReference type="NCBIfam" id="TIGR00560">
    <property type="entry name" value="pgsA"/>
    <property type="match status" value="1"/>
</dbReference>
<dbReference type="InterPro" id="IPR050324">
    <property type="entry name" value="CDP-alcohol_PTase-I"/>
</dbReference>
<feature type="transmembrane region" description="Helical" evidence="13">
    <location>
        <begin position="75"/>
        <end position="100"/>
    </location>
</feature>
<evidence type="ECO:0000256" key="10">
    <source>
        <dbReference type="ARBA" id="ARBA00023264"/>
    </source>
</evidence>
<dbReference type="EC" id="2.7.8.5" evidence="11"/>
<dbReference type="InterPro" id="IPR000462">
    <property type="entry name" value="CDP-OH_P_trans"/>
</dbReference>
<organism evidence="14">
    <name type="scientific">Candidatus Actinomarina minuta</name>
    <dbReference type="NCBI Taxonomy" id="1389454"/>
    <lineage>
        <taxon>Bacteria</taxon>
        <taxon>Bacillati</taxon>
        <taxon>Actinomycetota</taxon>
        <taxon>Actinomycetes</taxon>
        <taxon>Candidatus Actinomarinidae</taxon>
        <taxon>Candidatus Actinomarinales</taxon>
        <taxon>Candidatus Actinomarineae</taxon>
        <taxon>Candidatus Actinomarinaceae</taxon>
        <taxon>Candidatus Actinomarina</taxon>
    </lineage>
</organism>
<dbReference type="GO" id="GO:0046474">
    <property type="term" value="P:glycerophospholipid biosynthetic process"/>
    <property type="evidence" value="ECO:0007669"/>
    <property type="project" value="TreeGrafter"/>
</dbReference>
<evidence type="ECO:0000256" key="11">
    <source>
        <dbReference type="NCBIfam" id="TIGR00560"/>
    </source>
</evidence>
<dbReference type="PROSITE" id="PS00379">
    <property type="entry name" value="CDP_ALCOHOL_P_TRANSF"/>
    <property type="match status" value="1"/>
</dbReference>
<sequence length="182" mass="20501">MKNKLPDLLAWFRLLSSPVLLFLILDDGSDTGLMLYPAILAFIAAWSDYFDGYLARKWDVSSKLGAFLDTIADKIFVTFVFAGFSIIGRVSIWITVLLIAREFMIMGLRGLAGNDGIMIPPSRFGKAKASLQFWAIGFVMIDLSFTIFSLTIAELFVMHALIFSYISAYQYVISYFQSKNEI</sequence>
<proteinExistence type="inferred from homology"/>
<keyword evidence="10" id="KW-1208">Phospholipid metabolism</keyword>
<name>S5DKS7_9ACTN</name>
<evidence type="ECO:0000256" key="12">
    <source>
        <dbReference type="RuleBase" id="RU003750"/>
    </source>
</evidence>
<keyword evidence="5 13" id="KW-0812">Transmembrane</keyword>
<dbReference type="PANTHER" id="PTHR14269:SF62">
    <property type="entry name" value="CDP-DIACYLGLYCEROL--GLYCEROL-3-PHOSPHATE 3-PHOSPHATIDYLTRANSFERASE 1, CHLOROPLASTIC"/>
    <property type="match status" value="1"/>
</dbReference>
<dbReference type="Pfam" id="PF01066">
    <property type="entry name" value="CDP-OH_P_transf"/>
    <property type="match status" value="1"/>
</dbReference>
<dbReference type="Gene3D" id="1.20.120.1760">
    <property type="match status" value="1"/>
</dbReference>
<protein>
    <recommendedName>
        <fullName evidence="11">CDP-diacylglycerol--glycerol-3-phosphate 3-phosphatidyltransferase</fullName>
        <ecNumber evidence="11">2.7.8.5</ecNumber>
    </recommendedName>
</protein>
<dbReference type="PIRSF" id="PIRSF000847">
    <property type="entry name" value="Phos_ph_gly_syn"/>
    <property type="match status" value="1"/>
</dbReference>
<evidence type="ECO:0000256" key="2">
    <source>
        <dbReference type="ARBA" id="ARBA00010441"/>
    </source>
</evidence>
<evidence type="ECO:0000256" key="7">
    <source>
        <dbReference type="ARBA" id="ARBA00023098"/>
    </source>
</evidence>
<evidence type="ECO:0000256" key="3">
    <source>
        <dbReference type="ARBA" id="ARBA00022516"/>
    </source>
</evidence>
<dbReference type="InterPro" id="IPR048254">
    <property type="entry name" value="CDP_ALCOHOL_P_TRANSF_CS"/>
</dbReference>
<dbReference type="EMBL" id="KC811130">
    <property type="protein sequence ID" value="AGQ19384.1"/>
    <property type="molecule type" value="Genomic_DNA"/>
</dbReference>
<dbReference type="InterPro" id="IPR043130">
    <property type="entry name" value="CDP-OH_PTrfase_TM_dom"/>
</dbReference>
<dbReference type="AlphaFoldDB" id="S5DKS7"/>
<keyword evidence="7" id="KW-0443">Lipid metabolism</keyword>
<feature type="transmembrane region" description="Helical" evidence="13">
    <location>
        <begin position="32"/>
        <end position="55"/>
    </location>
</feature>
<feature type="transmembrane region" description="Helical" evidence="13">
    <location>
        <begin position="156"/>
        <end position="176"/>
    </location>
</feature>
<dbReference type="GO" id="GO:0008444">
    <property type="term" value="F:CDP-diacylglycerol-glycerol-3-phosphate 3-phosphatidyltransferase activity"/>
    <property type="evidence" value="ECO:0007669"/>
    <property type="project" value="UniProtKB-UniRule"/>
</dbReference>
<accession>S5DKS7</accession>
<dbReference type="InterPro" id="IPR004570">
    <property type="entry name" value="Phosphatidylglycerol_P_synth"/>
</dbReference>
<evidence type="ECO:0000256" key="8">
    <source>
        <dbReference type="ARBA" id="ARBA00023136"/>
    </source>
</evidence>
<keyword evidence="9" id="KW-0594">Phospholipid biosynthesis</keyword>
<evidence type="ECO:0000313" key="14">
    <source>
        <dbReference type="EMBL" id="AGQ19384.1"/>
    </source>
</evidence>
<evidence type="ECO:0000256" key="5">
    <source>
        <dbReference type="ARBA" id="ARBA00022692"/>
    </source>
</evidence>
<dbReference type="GO" id="GO:0016020">
    <property type="term" value="C:membrane"/>
    <property type="evidence" value="ECO:0007669"/>
    <property type="project" value="UniProtKB-SubCell"/>
</dbReference>
<evidence type="ECO:0000256" key="1">
    <source>
        <dbReference type="ARBA" id="ARBA00004141"/>
    </source>
</evidence>
<evidence type="ECO:0000256" key="9">
    <source>
        <dbReference type="ARBA" id="ARBA00023209"/>
    </source>
</evidence>
<dbReference type="UniPathway" id="UPA00085"/>